<evidence type="ECO:0000256" key="8">
    <source>
        <dbReference type="SAM" id="Coils"/>
    </source>
</evidence>
<feature type="compositionally biased region" description="Polar residues" evidence="9">
    <location>
        <begin position="1289"/>
        <end position="1299"/>
    </location>
</feature>
<dbReference type="Gene3D" id="3.30.160.60">
    <property type="entry name" value="Classic Zinc Finger"/>
    <property type="match status" value="1"/>
</dbReference>
<feature type="compositionally biased region" description="Basic residues" evidence="9">
    <location>
        <begin position="706"/>
        <end position="717"/>
    </location>
</feature>
<dbReference type="InterPro" id="IPR051241">
    <property type="entry name" value="DZIP_RILPL"/>
</dbReference>
<evidence type="ECO:0000256" key="9">
    <source>
        <dbReference type="SAM" id="MobiDB-lite"/>
    </source>
</evidence>
<comment type="subcellular location">
    <subcellularLocation>
        <location evidence="2">Cytoplasm</location>
        <location evidence="2">Cytoskeleton</location>
        <location evidence="2">Cilium basal body</location>
    </subcellularLocation>
    <subcellularLocation>
        <location evidence="1">Cytoplasm</location>
        <location evidence="1">Cytoskeleton</location>
        <location evidence="1">Microtubule organizing center</location>
        <location evidence="1">Centrosome</location>
        <location evidence="1">Centriole</location>
    </subcellularLocation>
</comment>
<comment type="similarity">
    <text evidence="3">Belongs to the DZIP C2H2-type zinc-finger protein family.</text>
</comment>
<feature type="compositionally biased region" description="Basic and acidic residues" evidence="9">
    <location>
        <begin position="499"/>
        <end position="511"/>
    </location>
</feature>
<feature type="compositionally biased region" description="Acidic residues" evidence="9">
    <location>
        <begin position="1045"/>
        <end position="1054"/>
    </location>
</feature>
<feature type="compositionally biased region" description="Low complexity" evidence="9">
    <location>
        <begin position="1196"/>
        <end position="1206"/>
    </location>
</feature>
<dbReference type="GO" id="GO:0005737">
    <property type="term" value="C:cytoplasm"/>
    <property type="evidence" value="ECO:0007669"/>
    <property type="project" value="TreeGrafter"/>
</dbReference>
<gene>
    <name evidence="11" type="primary">DZIP1</name>
    <name evidence="11" type="ORF">HDU87_005829</name>
</gene>
<dbReference type="GO" id="GO:0008270">
    <property type="term" value="F:zinc ion binding"/>
    <property type="evidence" value="ECO:0007669"/>
    <property type="project" value="UniProtKB-KW"/>
</dbReference>
<feature type="region of interest" description="Disordered" evidence="9">
    <location>
        <begin position="468"/>
        <end position="551"/>
    </location>
</feature>
<evidence type="ECO:0000313" key="11">
    <source>
        <dbReference type="EMBL" id="KAJ3175686.1"/>
    </source>
</evidence>
<dbReference type="InterPro" id="IPR032714">
    <property type="entry name" value="DZIP1_N"/>
</dbReference>
<dbReference type="GO" id="GO:0005814">
    <property type="term" value="C:centriole"/>
    <property type="evidence" value="ECO:0007669"/>
    <property type="project" value="UniProtKB-SubCell"/>
</dbReference>
<evidence type="ECO:0000256" key="1">
    <source>
        <dbReference type="ARBA" id="ARBA00004114"/>
    </source>
</evidence>
<feature type="region of interest" description="Disordered" evidence="9">
    <location>
        <begin position="888"/>
        <end position="1075"/>
    </location>
</feature>
<evidence type="ECO:0000313" key="12">
    <source>
        <dbReference type="Proteomes" id="UP001212152"/>
    </source>
</evidence>
<keyword evidence="12" id="KW-1185">Reference proteome</keyword>
<feature type="compositionally biased region" description="Acidic residues" evidence="9">
    <location>
        <begin position="775"/>
        <end position="790"/>
    </location>
</feature>
<feature type="coiled-coil region" evidence="8">
    <location>
        <begin position="309"/>
        <end position="402"/>
    </location>
</feature>
<feature type="compositionally biased region" description="Basic and acidic residues" evidence="9">
    <location>
        <begin position="469"/>
        <end position="492"/>
    </location>
</feature>
<evidence type="ECO:0000256" key="4">
    <source>
        <dbReference type="ARBA" id="ARBA00023054"/>
    </source>
</evidence>
<evidence type="ECO:0000256" key="6">
    <source>
        <dbReference type="ARBA" id="ARBA00023273"/>
    </source>
</evidence>
<evidence type="ECO:0000259" key="10">
    <source>
        <dbReference type="PROSITE" id="PS50157"/>
    </source>
</evidence>
<feature type="region of interest" description="Disordered" evidence="9">
    <location>
        <begin position="26"/>
        <end position="86"/>
    </location>
</feature>
<dbReference type="Proteomes" id="UP001212152">
    <property type="component" value="Unassembled WGS sequence"/>
</dbReference>
<feature type="compositionally biased region" description="Low complexity" evidence="9">
    <location>
        <begin position="38"/>
        <end position="51"/>
    </location>
</feature>
<dbReference type="Pfam" id="PF13815">
    <property type="entry name" value="Dzip-like_N"/>
    <property type="match status" value="1"/>
</dbReference>
<feature type="compositionally biased region" description="Polar residues" evidence="9">
    <location>
        <begin position="962"/>
        <end position="972"/>
    </location>
</feature>
<dbReference type="PROSITE" id="PS50157">
    <property type="entry name" value="ZINC_FINGER_C2H2_2"/>
    <property type="match status" value="1"/>
</dbReference>
<keyword evidence="7" id="KW-0862">Zinc</keyword>
<feature type="compositionally biased region" description="Pro residues" evidence="9">
    <location>
        <begin position="287"/>
        <end position="296"/>
    </location>
</feature>
<dbReference type="EMBL" id="JADGJQ010000049">
    <property type="protein sequence ID" value="KAJ3175686.1"/>
    <property type="molecule type" value="Genomic_DNA"/>
</dbReference>
<keyword evidence="4 8" id="KW-0175">Coiled coil</keyword>
<comment type="caution">
    <text evidence="11">The sequence shown here is derived from an EMBL/GenBank/DDBJ whole genome shotgun (WGS) entry which is preliminary data.</text>
</comment>
<feature type="compositionally biased region" description="Basic and acidic residues" evidence="9">
    <location>
        <begin position="906"/>
        <end position="915"/>
    </location>
</feature>
<feature type="domain" description="C2H2-type" evidence="10">
    <location>
        <begin position="260"/>
        <end position="288"/>
    </location>
</feature>
<dbReference type="InterPro" id="IPR013087">
    <property type="entry name" value="Znf_C2H2_type"/>
</dbReference>
<feature type="compositionally biased region" description="Acidic residues" evidence="9">
    <location>
        <begin position="1212"/>
        <end position="1221"/>
    </location>
</feature>
<keyword evidence="5" id="KW-0963">Cytoplasm</keyword>
<dbReference type="PROSITE" id="PS00028">
    <property type="entry name" value="ZINC_FINGER_C2H2_1"/>
    <property type="match status" value="1"/>
</dbReference>
<protein>
    <submittedName>
        <fullName evidence="11">Zinc finger protein dzip1</fullName>
    </submittedName>
</protein>
<accession>A0AAD5TIG5</accession>
<feature type="region of interest" description="Disordered" evidence="9">
    <location>
        <begin position="1161"/>
        <end position="1308"/>
    </location>
</feature>
<feature type="compositionally biased region" description="Pro residues" evidence="9">
    <location>
        <begin position="64"/>
        <end position="80"/>
    </location>
</feature>
<dbReference type="PANTHER" id="PTHR21502:SF3">
    <property type="entry name" value="CILIUM ASSEMBLY PROTEIN DZIP1L"/>
    <property type="match status" value="1"/>
</dbReference>
<evidence type="ECO:0000256" key="3">
    <source>
        <dbReference type="ARBA" id="ARBA00009131"/>
    </source>
</evidence>
<reference evidence="11" key="1">
    <citation type="submission" date="2020-05" db="EMBL/GenBank/DDBJ databases">
        <title>Phylogenomic resolution of chytrid fungi.</title>
        <authorList>
            <person name="Stajich J.E."/>
            <person name="Amses K."/>
            <person name="Simmons R."/>
            <person name="Seto K."/>
            <person name="Myers J."/>
            <person name="Bonds A."/>
            <person name="Quandt C.A."/>
            <person name="Barry K."/>
            <person name="Liu P."/>
            <person name="Grigoriev I."/>
            <person name="Longcore J.E."/>
            <person name="James T.Y."/>
        </authorList>
    </citation>
    <scope>NUCLEOTIDE SEQUENCE</scope>
    <source>
        <strain evidence="11">JEL0379</strain>
    </source>
</reference>
<keyword evidence="6" id="KW-0966">Cell projection</keyword>
<feature type="compositionally biased region" description="Low complexity" evidence="9">
    <location>
        <begin position="683"/>
        <end position="698"/>
    </location>
</feature>
<feature type="compositionally biased region" description="Low complexity" evidence="9">
    <location>
        <begin position="951"/>
        <end position="961"/>
    </location>
</feature>
<evidence type="ECO:0000256" key="5">
    <source>
        <dbReference type="ARBA" id="ARBA00023212"/>
    </source>
</evidence>
<feature type="coiled-coil region" evidence="8">
    <location>
        <begin position="191"/>
        <end position="225"/>
    </location>
</feature>
<dbReference type="PANTHER" id="PTHR21502">
    <property type="entry name" value="ZINC FINGER PROTEIN DZIP1"/>
    <property type="match status" value="1"/>
</dbReference>
<evidence type="ECO:0000256" key="7">
    <source>
        <dbReference type="PROSITE-ProRule" id="PRU00042"/>
    </source>
</evidence>
<organism evidence="11 12">
    <name type="scientific">Geranomyces variabilis</name>
    <dbReference type="NCBI Taxonomy" id="109894"/>
    <lineage>
        <taxon>Eukaryota</taxon>
        <taxon>Fungi</taxon>
        <taxon>Fungi incertae sedis</taxon>
        <taxon>Chytridiomycota</taxon>
        <taxon>Chytridiomycota incertae sedis</taxon>
        <taxon>Chytridiomycetes</taxon>
        <taxon>Spizellomycetales</taxon>
        <taxon>Powellomycetaceae</taxon>
        <taxon>Geranomyces</taxon>
    </lineage>
</organism>
<proteinExistence type="inferred from homology"/>
<feature type="region of interest" description="Disordered" evidence="9">
    <location>
        <begin position="659"/>
        <end position="865"/>
    </location>
</feature>
<keyword evidence="7" id="KW-0863">Zinc-finger</keyword>
<sequence>MTTAHRSYFAQHVGARTHHRHGEIYNDIEPCSAPPAPATTTNKAPTAQPAPSSGPKYIKRRKPIPPPDPSYSYLPPPPQMSPTRANDGSAFLHTKGWWACTANETPVMAGFYFRRRRERVNWRLLSSMNIDQIMKEVDIKALQDIMENLTFCDIDGEDLRYPDQNIVKLIKLAQLTIEYLLHSQQYLLNHRRALTTQAENLGRNLAQLRAEHVKQGAEVASLKKETRVLRKSMYAYQLMTKLPGGIGQPAPAPAHGAAYYRCPQCEKVFVSQAYVECHVQRRHPESTKPPAPPPKPAAAAAPEPKGMTKEEVMEEMERVNGKIADVESHLRAEMERKVEMEIACRQAVLDEALQREKLKHEEELREMRASMRREQEAERLAIQKERDELAALKEQLQRDREANSKFGVLEDDVDSSSFGADMFDNDKNEKTQQEIEELKNAFATSKRETQAEVESRLAIANAQLQAVQRELRDEQARKAAQEEAHRRAREQDQATNAAEIDRVKGSLEKLKGQLSATVSVDGHGPPGPPVRFQAIDSGSESDRPPQPAASDKLDWEGALKLLAAHSQLPLPTSAWVKTLFPHDPATFLAQRAAISGEVDARLARLGVPAARIEREWGTGSGIEADCERAFAQLDSERTAKARSDPLYERMRAFLGEAVESAAGKSRKGSKPPPIVTAREDKPPLSAAVGPVSASVVAGRRPPSQVRGRHGPRPRTTRPAHMPEGFSAANRFMRRPSGMPPLSATTPTLGGWKFPSLRRAPRSGANGAQPPSADINWDDDSSEFTGSEDETIPSARSDRKRGNTYHQEPPTPRSAAASYRRRSLSEGGFRAGGGGVARRGSTASRRPNTTTATAAARLQSVPPSPSVFKEGFSRLSRALSLTTAGAKDIFRKSAPASFPRQPVARPDSFRDRHHDSAQGSPTKRRVAKESSPRRRSRAAEAADSYDGESDETFSSSGESSYSLRQPKSATVQRSAARPPASPKKQSVAAKVLRTNNTGRHPPQQRAPPAPRSGSSKPDPLAAVTDKLSKFSRNQKSTKHEKYVVSDIEDDDPDFDDAGRSSIADSDDSRQWNPRSFAASYENNRSMSAVAEESEESASQAHAVIDRARMAPKPVTSLRHQPPAATTAKAVPAPVLVVRPLQSAAGRSATGKQPAILANLRVPAPASKKTESEFDISPFMSDSSAGPPPAQRQPTGKAAAPAAAPAAPRKTVEDDINLDDFENFSDIMTDDDSKVGRNSSVGAKSGYKSGKLAGGLSPTESDMLLGLDSLSEPSEAAKSVPKAGGPLRGFPSQTPANQSMAFSDEESDIN</sequence>
<keyword evidence="5" id="KW-0206">Cytoskeleton</keyword>
<feature type="region of interest" description="Disordered" evidence="9">
    <location>
        <begin position="281"/>
        <end position="305"/>
    </location>
</feature>
<evidence type="ECO:0000256" key="2">
    <source>
        <dbReference type="ARBA" id="ARBA00004120"/>
    </source>
</evidence>
<feature type="compositionally biased region" description="Low complexity" evidence="9">
    <location>
        <begin position="837"/>
        <end position="855"/>
    </location>
</feature>
<name>A0AAD5TIG5_9FUNG</name>
<feature type="compositionally biased region" description="Basic and acidic residues" evidence="9">
    <location>
        <begin position="926"/>
        <end position="939"/>
    </location>
</feature>
<keyword evidence="7" id="KW-0479">Metal-binding</keyword>